<evidence type="ECO:0008006" key="3">
    <source>
        <dbReference type="Google" id="ProtNLM"/>
    </source>
</evidence>
<name>A0AAV3R913_LITER</name>
<dbReference type="AlphaFoldDB" id="A0AAV3R913"/>
<reference evidence="1 2" key="1">
    <citation type="submission" date="2024-01" db="EMBL/GenBank/DDBJ databases">
        <title>The complete chloroplast genome sequence of Lithospermum erythrorhizon: insights into the phylogenetic relationship among Boraginaceae species and the maternal lineages of purple gromwells.</title>
        <authorList>
            <person name="Okada T."/>
            <person name="Watanabe K."/>
        </authorList>
    </citation>
    <scope>NUCLEOTIDE SEQUENCE [LARGE SCALE GENOMIC DNA]</scope>
</reference>
<sequence>MHLRSSLCELKQGDLSISEYFIKALLIKYELADIEKEPTYDDFLCQVLSHLKPEFTKMRTSILARPTVPDFEEVMDLLLTAESMMDQSHFPSPSSALVAPDPPITKILESITDDFNNNVCAIKEANNGSEIPINELMGNLMVAEMVVAKNKARKEANQIKPTLTLKSTKSFDESPMNDEEDKDDEISMMTKQFNKYLKFQRNR</sequence>
<comment type="caution">
    <text evidence="1">The sequence shown here is derived from an EMBL/GenBank/DDBJ whole genome shotgun (WGS) entry which is preliminary data.</text>
</comment>
<proteinExistence type="predicted"/>
<evidence type="ECO:0000313" key="1">
    <source>
        <dbReference type="EMBL" id="GAA0171711.1"/>
    </source>
</evidence>
<keyword evidence="2" id="KW-1185">Reference proteome</keyword>
<dbReference type="PANTHER" id="PTHR47481">
    <property type="match status" value="1"/>
</dbReference>
<organism evidence="1 2">
    <name type="scientific">Lithospermum erythrorhizon</name>
    <name type="common">Purple gromwell</name>
    <name type="synonym">Lithospermum officinale var. erythrorhizon</name>
    <dbReference type="NCBI Taxonomy" id="34254"/>
    <lineage>
        <taxon>Eukaryota</taxon>
        <taxon>Viridiplantae</taxon>
        <taxon>Streptophyta</taxon>
        <taxon>Embryophyta</taxon>
        <taxon>Tracheophyta</taxon>
        <taxon>Spermatophyta</taxon>
        <taxon>Magnoliopsida</taxon>
        <taxon>eudicotyledons</taxon>
        <taxon>Gunneridae</taxon>
        <taxon>Pentapetalae</taxon>
        <taxon>asterids</taxon>
        <taxon>lamiids</taxon>
        <taxon>Boraginales</taxon>
        <taxon>Boraginaceae</taxon>
        <taxon>Boraginoideae</taxon>
        <taxon>Lithospermeae</taxon>
        <taxon>Lithospermum</taxon>
    </lineage>
</organism>
<accession>A0AAV3R913</accession>
<dbReference type="PANTHER" id="PTHR47481:SF22">
    <property type="entry name" value="RETROTRANSPOSON GAG DOMAIN-CONTAINING PROTEIN"/>
    <property type="match status" value="1"/>
</dbReference>
<dbReference type="EMBL" id="BAABME010007787">
    <property type="protein sequence ID" value="GAA0171711.1"/>
    <property type="molecule type" value="Genomic_DNA"/>
</dbReference>
<evidence type="ECO:0000313" key="2">
    <source>
        <dbReference type="Proteomes" id="UP001454036"/>
    </source>
</evidence>
<gene>
    <name evidence="1" type="ORF">LIER_25683</name>
</gene>
<dbReference type="Proteomes" id="UP001454036">
    <property type="component" value="Unassembled WGS sequence"/>
</dbReference>
<protein>
    <recommendedName>
        <fullName evidence="3">UBN2 domain-containing protein</fullName>
    </recommendedName>
</protein>